<evidence type="ECO:0000313" key="3">
    <source>
        <dbReference type="Proteomes" id="UP000737113"/>
    </source>
</evidence>
<feature type="transmembrane region" description="Helical" evidence="1">
    <location>
        <begin position="20"/>
        <end position="48"/>
    </location>
</feature>
<keyword evidence="1" id="KW-0812">Transmembrane</keyword>
<dbReference type="Pfam" id="PF05552">
    <property type="entry name" value="MS_channel_1st_1"/>
    <property type="match status" value="2"/>
</dbReference>
<dbReference type="AlphaFoldDB" id="A0A972JHU5"/>
<gene>
    <name evidence="2" type="ORF">HC757_04150</name>
</gene>
<dbReference type="Gene3D" id="1.10.287.1260">
    <property type="match status" value="1"/>
</dbReference>
<keyword evidence="3" id="KW-1185">Reference proteome</keyword>
<feature type="transmembrane region" description="Helical" evidence="1">
    <location>
        <begin position="90"/>
        <end position="119"/>
    </location>
</feature>
<name>A0A972JHU5_9GAMM</name>
<accession>A0A972JHU5</accession>
<sequence length="281" mass="30098">MSEAAAGGWHNALAVSYEQLLGYLVAYVPQVVGALFLLLLGWLIAWGLSRLTTSLLLLLRKFLDGLLTKLIPAKTLDIKPRQIRIMGKSVFWVVMLFFFAAATSSLGMDFIATWLQLLLGYVPRLLAAGIIIISGYFIGSMAGTMAMANAGPSGFRQTYRIGTVIKIVIVSIAIVIGIEQLGINIQFFTTLVLVLLSALSAGIALAYGLGCAELVKNLVGAKQARKHFRLGECIAIAGIRGELVEISATMLILDTSQGRAVVPAKLCLEAQASIVADEETQ</sequence>
<protein>
    <submittedName>
        <fullName evidence="2">Mechanosensitive ion channel</fullName>
    </submittedName>
</protein>
<dbReference type="EMBL" id="JAAXYH010000002">
    <property type="protein sequence ID" value="NMH64358.1"/>
    <property type="molecule type" value="Genomic_DNA"/>
</dbReference>
<dbReference type="RefSeq" id="WP_169563043.1">
    <property type="nucleotide sequence ID" value="NZ_JAAXYH010000002.1"/>
</dbReference>
<proteinExistence type="predicted"/>
<reference evidence="2" key="1">
    <citation type="submission" date="2020-04" db="EMBL/GenBank/DDBJ databases">
        <title>Description of Shewanella salipaludis sp. nov., isolated from a salt marsh.</title>
        <authorList>
            <person name="Park S."/>
            <person name="Yoon J.-H."/>
        </authorList>
    </citation>
    <scope>NUCLEOTIDE SEQUENCE</scope>
    <source>
        <strain evidence="2">SHSM-M6</strain>
    </source>
</reference>
<feature type="transmembrane region" description="Helical" evidence="1">
    <location>
        <begin position="125"/>
        <end position="147"/>
    </location>
</feature>
<keyword evidence="1" id="KW-0472">Membrane</keyword>
<organism evidence="2 3">
    <name type="scientific">Shewanella salipaludis</name>
    <dbReference type="NCBI Taxonomy" id="2723052"/>
    <lineage>
        <taxon>Bacteria</taxon>
        <taxon>Pseudomonadati</taxon>
        <taxon>Pseudomonadota</taxon>
        <taxon>Gammaproteobacteria</taxon>
        <taxon>Alteromonadales</taxon>
        <taxon>Shewanellaceae</taxon>
        <taxon>Shewanella</taxon>
    </lineage>
</organism>
<keyword evidence="1" id="KW-1133">Transmembrane helix</keyword>
<dbReference type="Proteomes" id="UP000737113">
    <property type="component" value="Unassembled WGS sequence"/>
</dbReference>
<evidence type="ECO:0000313" key="2">
    <source>
        <dbReference type="EMBL" id="NMH64358.1"/>
    </source>
</evidence>
<comment type="caution">
    <text evidence="2">The sequence shown here is derived from an EMBL/GenBank/DDBJ whole genome shotgun (WGS) entry which is preliminary data.</text>
</comment>
<feature type="transmembrane region" description="Helical" evidence="1">
    <location>
        <begin position="159"/>
        <end position="178"/>
    </location>
</feature>
<dbReference type="InterPro" id="IPR008910">
    <property type="entry name" value="MSC_TM_helix"/>
</dbReference>
<evidence type="ECO:0000256" key="1">
    <source>
        <dbReference type="SAM" id="Phobius"/>
    </source>
</evidence>
<feature type="transmembrane region" description="Helical" evidence="1">
    <location>
        <begin position="184"/>
        <end position="209"/>
    </location>
</feature>